<dbReference type="Proteomes" id="UP000642144">
    <property type="component" value="Unassembled WGS sequence"/>
</dbReference>
<keyword evidence="2" id="KW-1185">Reference proteome</keyword>
<dbReference type="EMBL" id="WWCT01000032">
    <property type="protein sequence ID" value="MYN30169.1"/>
    <property type="molecule type" value="Genomic_DNA"/>
</dbReference>
<comment type="caution">
    <text evidence="1">The sequence shown here is derived from an EMBL/GenBank/DDBJ whole genome shotgun (WGS) entry which is preliminary data.</text>
</comment>
<gene>
    <name evidence="1" type="ORF">GTP69_27545</name>
</gene>
<evidence type="ECO:0000313" key="2">
    <source>
        <dbReference type="Proteomes" id="UP000642144"/>
    </source>
</evidence>
<protein>
    <submittedName>
        <fullName evidence="1">Uncharacterized protein</fullName>
    </submittedName>
</protein>
<proteinExistence type="predicted"/>
<organism evidence="1 2">
    <name type="scientific">Duganella levis</name>
    <dbReference type="NCBI Taxonomy" id="2692169"/>
    <lineage>
        <taxon>Bacteria</taxon>
        <taxon>Pseudomonadati</taxon>
        <taxon>Pseudomonadota</taxon>
        <taxon>Betaproteobacteria</taxon>
        <taxon>Burkholderiales</taxon>
        <taxon>Oxalobacteraceae</taxon>
        <taxon>Telluria group</taxon>
        <taxon>Duganella</taxon>
    </lineage>
</organism>
<name>A0ABW9W8A2_9BURK</name>
<accession>A0ABW9W8A2</accession>
<reference evidence="1 2" key="1">
    <citation type="submission" date="2019-12" db="EMBL/GenBank/DDBJ databases">
        <title>Novel species isolated from a subtropical stream in China.</title>
        <authorList>
            <person name="Lu H."/>
        </authorList>
    </citation>
    <scope>NUCLEOTIDE SEQUENCE [LARGE SCALE GENOMIC DNA]</scope>
    <source>
        <strain evidence="1 2">CY42W</strain>
    </source>
</reference>
<dbReference type="RefSeq" id="WP_161057874.1">
    <property type="nucleotide sequence ID" value="NZ_WWCT01000032.1"/>
</dbReference>
<sequence length="102" mass="10334">MTRTIHRNFPQLSDAESARSALLANGFPQSSVQLTKHTALPPDVATSMVGNLLDSLTPGGPAAAAAARQHAGAGAMLSIDVYDDDDSAKADAILGGFGATEA</sequence>
<evidence type="ECO:0000313" key="1">
    <source>
        <dbReference type="EMBL" id="MYN30169.1"/>
    </source>
</evidence>